<accession>A0A841R882</accession>
<dbReference type="Gene3D" id="3.40.50.2300">
    <property type="match status" value="1"/>
</dbReference>
<reference evidence="4 5" key="1">
    <citation type="submission" date="2020-08" db="EMBL/GenBank/DDBJ databases">
        <title>Genomic Encyclopedia of Type Strains, Phase IV (KMG-IV): sequencing the most valuable type-strain genomes for metagenomic binning, comparative biology and taxonomic classification.</title>
        <authorList>
            <person name="Goeker M."/>
        </authorList>
    </citation>
    <scope>NUCLEOTIDE SEQUENCE [LARGE SCALE GENOMIC DNA]</scope>
    <source>
        <strain evidence="4 5">DSM 2461</strain>
    </source>
</reference>
<dbReference type="Proteomes" id="UP000587760">
    <property type="component" value="Unassembled WGS sequence"/>
</dbReference>
<keyword evidence="4" id="KW-0238">DNA-binding</keyword>
<feature type="domain" description="Response regulatory" evidence="3">
    <location>
        <begin position="7"/>
        <end position="124"/>
    </location>
</feature>
<protein>
    <submittedName>
        <fullName evidence="4">DNA-binding response OmpR family regulator</fullName>
    </submittedName>
</protein>
<keyword evidence="1 2" id="KW-0597">Phosphoprotein</keyword>
<dbReference type="InterPro" id="IPR001789">
    <property type="entry name" value="Sig_transdc_resp-reg_receiver"/>
</dbReference>
<dbReference type="InterPro" id="IPR036890">
    <property type="entry name" value="HATPase_C_sf"/>
</dbReference>
<organism evidence="4 5">
    <name type="scientific">Spirochaeta isovalerica</name>
    <dbReference type="NCBI Taxonomy" id="150"/>
    <lineage>
        <taxon>Bacteria</taxon>
        <taxon>Pseudomonadati</taxon>
        <taxon>Spirochaetota</taxon>
        <taxon>Spirochaetia</taxon>
        <taxon>Spirochaetales</taxon>
        <taxon>Spirochaetaceae</taxon>
        <taxon>Spirochaeta</taxon>
    </lineage>
</organism>
<dbReference type="SUPFAM" id="SSF55874">
    <property type="entry name" value="ATPase domain of HSP90 chaperone/DNA topoisomerase II/histidine kinase"/>
    <property type="match status" value="1"/>
</dbReference>
<name>A0A841R882_9SPIO</name>
<dbReference type="InterPro" id="IPR050595">
    <property type="entry name" value="Bact_response_regulator"/>
</dbReference>
<sequence length="308" mass="34874">MSKSSHKILIIDDDPTLITILSDFLEMEGYQPIPANEGETGLKLLEENQDVSAIILDWVLPSITGIQLLKKIKQKEAYLDIPVIMQTGKKDKESVIEGIEAGAFYYMTKPYSLKVLITILKKAIFDYENLRLVKESLQVNKCSITDFLKKGEIELKAPGEALRVASFFTQYTDYDKASIGLSELLLNAIEHGNLGIGYDMKEELIMDDRFDEEIRNRLNAPENIDKTVKVIFEKTSDSIKISISDRGSGFDYNNFLRLDPDTIFNVHGRGVAMAKLIFENRLEFSGNGNTVEIILPLREQEVKKNDKP</sequence>
<dbReference type="CDD" id="cd16936">
    <property type="entry name" value="HATPase_RsbW-like"/>
    <property type="match status" value="1"/>
</dbReference>
<dbReference type="PROSITE" id="PS50110">
    <property type="entry name" value="RESPONSE_REGULATORY"/>
    <property type="match status" value="1"/>
</dbReference>
<dbReference type="PANTHER" id="PTHR44591">
    <property type="entry name" value="STRESS RESPONSE REGULATOR PROTEIN 1"/>
    <property type="match status" value="1"/>
</dbReference>
<dbReference type="Pfam" id="PF00072">
    <property type="entry name" value="Response_reg"/>
    <property type="match status" value="1"/>
</dbReference>
<keyword evidence="5" id="KW-1185">Reference proteome</keyword>
<evidence type="ECO:0000256" key="1">
    <source>
        <dbReference type="ARBA" id="ARBA00022553"/>
    </source>
</evidence>
<proteinExistence type="predicted"/>
<evidence type="ECO:0000259" key="3">
    <source>
        <dbReference type="PROSITE" id="PS50110"/>
    </source>
</evidence>
<dbReference type="SMART" id="SM00448">
    <property type="entry name" value="REC"/>
    <property type="match status" value="1"/>
</dbReference>
<dbReference type="PANTHER" id="PTHR44591:SF3">
    <property type="entry name" value="RESPONSE REGULATORY DOMAIN-CONTAINING PROTEIN"/>
    <property type="match status" value="1"/>
</dbReference>
<evidence type="ECO:0000313" key="5">
    <source>
        <dbReference type="Proteomes" id="UP000587760"/>
    </source>
</evidence>
<dbReference type="AlphaFoldDB" id="A0A841R882"/>
<evidence type="ECO:0000256" key="2">
    <source>
        <dbReference type="PROSITE-ProRule" id="PRU00169"/>
    </source>
</evidence>
<feature type="modified residue" description="4-aspartylphosphate" evidence="2">
    <location>
        <position position="57"/>
    </location>
</feature>
<dbReference type="CDD" id="cd17574">
    <property type="entry name" value="REC_OmpR"/>
    <property type="match status" value="1"/>
</dbReference>
<dbReference type="Gene3D" id="3.30.565.10">
    <property type="entry name" value="Histidine kinase-like ATPase, C-terminal domain"/>
    <property type="match status" value="1"/>
</dbReference>
<dbReference type="InterPro" id="IPR011006">
    <property type="entry name" value="CheY-like_superfamily"/>
</dbReference>
<evidence type="ECO:0000313" key="4">
    <source>
        <dbReference type="EMBL" id="MBB6480026.1"/>
    </source>
</evidence>
<gene>
    <name evidence="4" type="ORF">HNR50_001684</name>
</gene>
<comment type="caution">
    <text evidence="4">The sequence shown here is derived from an EMBL/GenBank/DDBJ whole genome shotgun (WGS) entry which is preliminary data.</text>
</comment>
<dbReference type="GO" id="GO:0003677">
    <property type="term" value="F:DNA binding"/>
    <property type="evidence" value="ECO:0007669"/>
    <property type="project" value="UniProtKB-KW"/>
</dbReference>
<dbReference type="SUPFAM" id="SSF52172">
    <property type="entry name" value="CheY-like"/>
    <property type="match status" value="1"/>
</dbReference>
<dbReference type="GO" id="GO:0000160">
    <property type="term" value="P:phosphorelay signal transduction system"/>
    <property type="evidence" value="ECO:0007669"/>
    <property type="project" value="InterPro"/>
</dbReference>
<dbReference type="RefSeq" id="WP_184745788.1">
    <property type="nucleotide sequence ID" value="NZ_JACHGJ010000002.1"/>
</dbReference>
<dbReference type="EMBL" id="JACHGJ010000002">
    <property type="protein sequence ID" value="MBB6480026.1"/>
    <property type="molecule type" value="Genomic_DNA"/>
</dbReference>